<organism evidence="3 4">
    <name type="scientific">Flavobacterium jejuense</name>
    <dbReference type="NCBI Taxonomy" id="1544455"/>
    <lineage>
        <taxon>Bacteria</taxon>
        <taxon>Pseudomonadati</taxon>
        <taxon>Bacteroidota</taxon>
        <taxon>Flavobacteriia</taxon>
        <taxon>Flavobacteriales</taxon>
        <taxon>Flavobacteriaceae</taxon>
        <taxon>Flavobacterium</taxon>
    </lineage>
</organism>
<feature type="chain" id="PRO_5047071837" description="IPT/TIG domain-containing protein" evidence="1">
    <location>
        <begin position="22"/>
        <end position="392"/>
    </location>
</feature>
<evidence type="ECO:0000313" key="3">
    <source>
        <dbReference type="EMBL" id="NHN27731.1"/>
    </source>
</evidence>
<dbReference type="RefSeq" id="WP_140964241.1">
    <property type="nucleotide sequence ID" value="NZ_VEVQ02000017.1"/>
</dbReference>
<dbReference type="EMBL" id="VEVQ02000017">
    <property type="protein sequence ID" value="NHN27731.1"/>
    <property type="molecule type" value="Genomic_DNA"/>
</dbReference>
<proteinExistence type="predicted"/>
<protein>
    <recommendedName>
        <fullName evidence="2">IPT/TIG domain-containing protein</fullName>
    </recommendedName>
</protein>
<dbReference type="InterPro" id="IPR014756">
    <property type="entry name" value="Ig_E-set"/>
</dbReference>
<sequence length="392" mass="42766">MRKILGLLLLFSLVISCSEDGSPTEQNNTKLPTNITLSTQSIEKGSILTINGNGFLVNENYIVTFSENVIGNITEINTNNLKVEVPQNAVSGNITLTFNNETSIIGNITIEDNDFSTTYIYHENVGKLATLNTQTGELNYIADFIFNGTTVGAIYNSQNNEYISFRNNTDPNFVKVNLSTGNVDYQVATSTLLTGNDTFSGLTIDPNGVVYIYHENVGKLATLNTQTGELNYIADFISNGTTVSAIYSSQNNEYISFRNNTDPNFVKVNLSTGNVDYQVATSTLLTGNDTFSGLTIDPNGVVYIYHENVGKLATLNTQTGELNYIADFISNGTTVGAIYNSQNNEYISFRNNTDPNFVKVNLSTSNVDYQVATSTLLTGNDTFSGLVVNNEN</sequence>
<reference evidence="4" key="1">
    <citation type="submission" date="2019-05" db="EMBL/GenBank/DDBJ databases">
        <title>Flavobacterium profundi sp. nov., isolated from a deep-sea seamount.</title>
        <authorList>
            <person name="Zhang D.-C."/>
        </authorList>
    </citation>
    <scope>NUCLEOTIDE SEQUENCE [LARGE SCALE GENOMIC DNA]</scope>
    <source>
        <strain evidence="4">EC11</strain>
    </source>
</reference>
<reference evidence="3 4" key="2">
    <citation type="submission" date="2019-05" db="EMBL/GenBank/DDBJ databases">
        <authorList>
            <person name="Lianzixin W."/>
        </authorList>
    </citation>
    <scope>NUCLEOTIDE SEQUENCE [LARGE SCALE GENOMIC DNA]</scope>
    <source>
        <strain evidence="3 4">EC11</strain>
    </source>
</reference>
<keyword evidence="4" id="KW-1185">Reference proteome</keyword>
<accession>A0ABX0J0I1</accession>
<reference evidence="3 4" key="3">
    <citation type="submission" date="2020-02" db="EMBL/GenBank/DDBJ databases">
        <title>Flavobacterium profundi sp. nov., isolated from a deep-sea seamount.</title>
        <authorList>
            <person name="Zhang D.-C."/>
        </authorList>
    </citation>
    <scope>NUCLEOTIDE SEQUENCE [LARGE SCALE GENOMIC DNA]</scope>
    <source>
        <strain evidence="3 4">EC11</strain>
    </source>
</reference>
<evidence type="ECO:0000259" key="2">
    <source>
        <dbReference type="Pfam" id="PF01833"/>
    </source>
</evidence>
<dbReference type="InterPro" id="IPR002909">
    <property type="entry name" value="IPT_dom"/>
</dbReference>
<gene>
    <name evidence="3" type="ORF">FIA58_018775</name>
</gene>
<dbReference type="SUPFAM" id="SSF81296">
    <property type="entry name" value="E set domains"/>
    <property type="match status" value="1"/>
</dbReference>
<dbReference type="PROSITE" id="PS51257">
    <property type="entry name" value="PROKAR_LIPOPROTEIN"/>
    <property type="match status" value="1"/>
</dbReference>
<dbReference type="Pfam" id="PF01833">
    <property type="entry name" value="TIG"/>
    <property type="match status" value="1"/>
</dbReference>
<feature type="signal peptide" evidence="1">
    <location>
        <begin position="1"/>
        <end position="21"/>
    </location>
</feature>
<dbReference type="SUPFAM" id="SSF63829">
    <property type="entry name" value="Calcium-dependent phosphotriesterase"/>
    <property type="match status" value="1"/>
</dbReference>
<dbReference type="Gene3D" id="2.60.40.10">
    <property type="entry name" value="Immunoglobulins"/>
    <property type="match status" value="1"/>
</dbReference>
<name>A0ABX0J0I1_9FLAO</name>
<feature type="domain" description="IPT/TIG" evidence="2">
    <location>
        <begin position="33"/>
        <end position="102"/>
    </location>
</feature>
<comment type="caution">
    <text evidence="3">The sequence shown here is derived from an EMBL/GenBank/DDBJ whole genome shotgun (WGS) entry which is preliminary data.</text>
</comment>
<keyword evidence="1" id="KW-0732">Signal</keyword>
<evidence type="ECO:0000313" key="4">
    <source>
        <dbReference type="Proteomes" id="UP000817854"/>
    </source>
</evidence>
<dbReference type="InterPro" id="IPR013783">
    <property type="entry name" value="Ig-like_fold"/>
</dbReference>
<dbReference type="Proteomes" id="UP000817854">
    <property type="component" value="Unassembled WGS sequence"/>
</dbReference>
<evidence type="ECO:0000256" key="1">
    <source>
        <dbReference type="SAM" id="SignalP"/>
    </source>
</evidence>